<dbReference type="AlphaFoldDB" id="A0A0A1XT76"/>
<dbReference type="OrthoDB" id="10253878at2759"/>
<name>A0A0A1XT76_ZEUCU</name>
<feature type="transmembrane region" description="Helical" evidence="1">
    <location>
        <begin position="524"/>
        <end position="547"/>
    </location>
</feature>
<keyword evidence="1" id="KW-0472">Membrane</keyword>
<keyword evidence="3" id="KW-0648">Protein biosynthesis</keyword>
<evidence type="ECO:0000256" key="2">
    <source>
        <dbReference type="SAM" id="SignalP"/>
    </source>
</evidence>
<keyword evidence="2" id="KW-0732">Signal</keyword>
<keyword evidence="1" id="KW-0812">Transmembrane</keyword>
<protein>
    <submittedName>
        <fullName evidence="3">Eukaryotic translation initiation factor 4E-1B</fullName>
    </submittedName>
</protein>
<keyword evidence="1" id="KW-1133">Transmembrane helix</keyword>
<organism evidence="3">
    <name type="scientific">Zeugodacus cucurbitae</name>
    <name type="common">Melon fruit fly</name>
    <name type="synonym">Bactrocera cucurbitae</name>
    <dbReference type="NCBI Taxonomy" id="28588"/>
    <lineage>
        <taxon>Eukaryota</taxon>
        <taxon>Metazoa</taxon>
        <taxon>Ecdysozoa</taxon>
        <taxon>Arthropoda</taxon>
        <taxon>Hexapoda</taxon>
        <taxon>Insecta</taxon>
        <taxon>Pterygota</taxon>
        <taxon>Neoptera</taxon>
        <taxon>Endopterygota</taxon>
        <taxon>Diptera</taxon>
        <taxon>Brachycera</taxon>
        <taxon>Muscomorpha</taxon>
        <taxon>Tephritoidea</taxon>
        <taxon>Tephritidae</taxon>
        <taxon>Zeugodacus</taxon>
        <taxon>Zeugodacus</taxon>
    </lineage>
</organism>
<reference evidence="3" key="2">
    <citation type="journal article" date="2015" name="Gigascience">
        <title>Reconstructing a comprehensive transcriptome assembly of a white-pupal translocated strain of the pest fruit fly Bactrocera cucurbitae.</title>
        <authorList>
            <person name="Sim S.B."/>
            <person name="Calla B."/>
            <person name="Hall B."/>
            <person name="DeRego T."/>
            <person name="Geib S.M."/>
        </authorList>
    </citation>
    <scope>NUCLEOTIDE SEQUENCE</scope>
</reference>
<keyword evidence="3" id="KW-0396">Initiation factor</keyword>
<gene>
    <name evidence="3" type="primary">eif4e1b_1</name>
    <name evidence="3" type="ORF">g.11790</name>
</gene>
<dbReference type="EMBL" id="GBXI01000026">
    <property type="protein sequence ID" value="JAD14266.1"/>
    <property type="molecule type" value="Transcribed_RNA"/>
</dbReference>
<sequence length="588" mass="66049">MHFEKSELLLLAAVVTVAFARHCACMMRPSDALSVMAGEGFTAYLELPKAFGAIENCWFQFGDEEKIKLELNTAEAIITAVGEEVLPFSSNICGIRVNKVSSASASLWKLEAENAFGDYERGELKLSILAMYKKHFNTSVQLAIGEGAISCSLSDTATKQCKIIDHKKNEIWNSCNIYTNIRPNRTFDCYTKNWGSLTQSHEHIVVEAKNSSLYTTASVMDGEESVVMRCQFKSELRGCQAESPGGKDELYLMEGLYNGRYSAYDTLYSRQRCALEIPKPLKESELGLWRIYNTEVTPPTGCLFYIGKPKEQIMAEELITVNDVKQVKAYDTDKSMELFTCEVPFIIDDCYLRDPNNTVYFPDHIRFERTRTYGQCHFSNMPVMAGSWICGARGHDYAKEVLQTFEVIVKPKVGEVLTESLKLRRGKMAELMCQSAFEEPLTHCAFIDPLGRVHLVGTAHSIKTAGHVKYYGRGLLWGDCGAQIMETISDDYGYWKCQFVTFADKRTSIFTLRLRESVIPGSSIGLGVGITIIVVLLLGLLLATVVYRRRNRTAQHNFTSTDPLEATNNNSMVMTSLESFAQPNLERL</sequence>
<reference evidence="3" key="1">
    <citation type="submission" date="2014-11" db="EMBL/GenBank/DDBJ databases">
        <authorList>
            <person name="Geib S."/>
        </authorList>
    </citation>
    <scope>NUCLEOTIDE SEQUENCE</scope>
</reference>
<evidence type="ECO:0000313" key="3">
    <source>
        <dbReference type="EMBL" id="JAD14266.1"/>
    </source>
</evidence>
<feature type="chain" id="PRO_5001983995" evidence="2">
    <location>
        <begin position="21"/>
        <end position="588"/>
    </location>
</feature>
<accession>A0A0A1XT76</accession>
<dbReference type="GO" id="GO:0003743">
    <property type="term" value="F:translation initiation factor activity"/>
    <property type="evidence" value="ECO:0007669"/>
    <property type="project" value="UniProtKB-KW"/>
</dbReference>
<evidence type="ECO:0000256" key="1">
    <source>
        <dbReference type="SAM" id="Phobius"/>
    </source>
</evidence>
<proteinExistence type="predicted"/>
<feature type="signal peptide" evidence="2">
    <location>
        <begin position="1"/>
        <end position="20"/>
    </location>
</feature>